<evidence type="ECO:0000256" key="7">
    <source>
        <dbReference type="ARBA" id="ARBA00038093"/>
    </source>
</evidence>
<keyword evidence="2" id="KW-1277">Toxin-antitoxin system</keyword>
<evidence type="ECO:0000256" key="3">
    <source>
        <dbReference type="ARBA" id="ARBA00022722"/>
    </source>
</evidence>
<dbReference type="SUPFAM" id="SSF88723">
    <property type="entry name" value="PIN domain-like"/>
    <property type="match status" value="1"/>
</dbReference>
<evidence type="ECO:0000256" key="1">
    <source>
        <dbReference type="ARBA" id="ARBA00001946"/>
    </source>
</evidence>
<dbReference type="PANTHER" id="PTHR33653">
    <property type="entry name" value="RIBONUCLEASE VAPC2"/>
    <property type="match status" value="1"/>
</dbReference>
<evidence type="ECO:0000256" key="5">
    <source>
        <dbReference type="ARBA" id="ARBA00022801"/>
    </source>
</evidence>
<evidence type="ECO:0000256" key="4">
    <source>
        <dbReference type="ARBA" id="ARBA00022723"/>
    </source>
</evidence>
<dbReference type="EMBL" id="MAYW01000132">
    <property type="protein sequence ID" value="ODS31242.1"/>
    <property type="molecule type" value="Genomic_DNA"/>
</dbReference>
<organism evidence="9 10">
    <name type="scientific">Candidatus Scalindua rubra</name>
    <dbReference type="NCBI Taxonomy" id="1872076"/>
    <lineage>
        <taxon>Bacteria</taxon>
        <taxon>Pseudomonadati</taxon>
        <taxon>Planctomycetota</taxon>
        <taxon>Candidatus Brocadiia</taxon>
        <taxon>Candidatus Brocadiales</taxon>
        <taxon>Candidatus Scalinduaceae</taxon>
        <taxon>Candidatus Scalindua</taxon>
    </lineage>
</organism>
<evidence type="ECO:0000256" key="2">
    <source>
        <dbReference type="ARBA" id="ARBA00022649"/>
    </source>
</evidence>
<reference evidence="9 10" key="1">
    <citation type="submission" date="2016-07" db="EMBL/GenBank/DDBJ databases">
        <title>Draft genome of Scalindua rubra, obtained from a brine-seawater interface in the Red Sea, sheds light on salt adaptation in anammox bacteria.</title>
        <authorList>
            <person name="Speth D.R."/>
            <person name="Lagkouvardos I."/>
            <person name="Wang Y."/>
            <person name="Qian P.-Y."/>
            <person name="Dutilh B.E."/>
            <person name="Jetten M.S."/>
        </authorList>
    </citation>
    <scope>NUCLEOTIDE SEQUENCE [LARGE SCALE GENOMIC DNA]</scope>
    <source>
        <strain evidence="9">BSI-1</strain>
    </source>
</reference>
<dbReference type="InterPro" id="IPR050556">
    <property type="entry name" value="Type_II_TA_system_RNase"/>
</dbReference>
<gene>
    <name evidence="9" type="ORF">SCARUB_03636</name>
</gene>
<comment type="caution">
    <text evidence="9">The sequence shown here is derived from an EMBL/GenBank/DDBJ whole genome shotgun (WGS) entry which is preliminary data.</text>
</comment>
<dbReference type="InterPro" id="IPR029060">
    <property type="entry name" value="PIN-like_dom_sf"/>
</dbReference>
<comment type="cofactor">
    <cofactor evidence="1">
        <name>Mg(2+)</name>
        <dbReference type="ChEBI" id="CHEBI:18420"/>
    </cofactor>
</comment>
<keyword evidence="6" id="KW-0460">Magnesium</keyword>
<accession>A0A1E3X6M3</accession>
<dbReference type="Gene3D" id="3.40.50.1010">
    <property type="entry name" value="5'-nuclease"/>
    <property type="match status" value="1"/>
</dbReference>
<dbReference type="AlphaFoldDB" id="A0A1E3X6M3"/>
<feature type="domain" description="PIN" evidence="8">
    <location>
        <begin position="1"/>
        <end position="113"/>
    </location>
</feature>
<dbReference type="PATRIC" id="fig|1872076.5.peg.4329"/>
<dbReference type="PANTHER" id="PTHR33653:SF1">
    <property type="entry name" value="RIBONUCLEASE VAPC2"/>
    <property type="match status" value="1"/>
</dbReference>
<protein>
    <submittedName>
        <fullName evidence="9">PIN domain protein</fullName>
    </submittedName>
</protein>
<dbReference type="GO" id="GO:0016787">
    <property type="term" value="F:hydrolase activity"/>
    <property type="evidence" value="ECO:0007669"/>
    <property type="project" value="UniProtKB-KW"/>
</dbReference>
<dbReference type="Proteomes" id="UP000094056">
    <property type="component" value="Unassembled WGS sequence"/>
</dbReference>
<keyword evidence="5" id="KW-0378">Hydrolase</keyword>
<keyword evidence="3" id="KW-0540">Nuclease</keyword>
<dbReference type="CDD" id="cd18741">
    <property type="entry name" value="PIN_VapC4-5_FitB-like"/>
    <property type="match status" value="1"/>
</dbReference>
<evidence type="ECO:0000256" key="6">
    <source>
        <dbReference type="ARBA" id="ARBA00022842"/>
    </source>
</evidence>
<name>A0A1E3X6M3_9BACT</name>
<proteinExistence type="inferred from homology"/>
<sequence length="125" mass="14337">MIFDTDIFIWVQKGNEKAAKFVDQTEERFLSIQTYMELLQCARNKVQHKNVKEFLSSYGFIVLPFTENIGHRASIYIEEYTLSTGLRTGDAIIAATATENNMALVSSNAKHFKPIRELKLKSFKP</sequence>
<dbReference type="InterPro" id="IPR002716">
    <property type="entry name" value="PIN_dom"/>
</dbReference>
<evidence type="ECO:0000313" key="9">
    <source>
        <dbReference type="EMBL" id="ODS31242.1"/>
    </source>
</evidence>
<dbReference type="GO" id="GO:0004518">
    <property type="term" value="F:nuclease activity"/>
    <property type="evidence" value="ECO:0007669"/>
    <property type="project" value="UniProtKB-KW"/>
</dbReference>
<evidence type="ECO:0000313" key="10">
    <source>
        <dbReference type="Proteomes" id="UP000094056"/>
    </source>
</evidence>
<comment type="similarity">
    <text evidence="7">Belongs to the PINc/VapC protein family.</text>
</comment>
<dbReference type="GO" id="GO:0046872">
    <property type="term" value="F:metal ion binding"/>
    <property type="evidence" value="ECO:0007669"/>
    <property type="project" value="UniProtKB-KW"/>
</dbReference>
<evidence type="ECO:0000259" key="8">
    <source>
        <dbReference type="Pfam" id="PF01850"/>
    </source>
</evidence>
<dbReference type="Pfam" id="PF01850">
    <property type="entry name" value="PIN"/>
    <property type="match status" value="1"/>
</dbReference>
<keyword evidence="4" id="KW-0479">Metal-binding</keyword>